<keyword evidence="2" id="KW-0328">Glycosyltransferase</keyword>
<protein>
    <submittedName>
        <fullName evidence="3">Uncharacterized protein</fullName>
    </submittedName>
</protein>
<comment type="caution">
    <text evidence="3">The sequence shown here is derived from an EMBL/GenBank/DDBJ whole genome shotgun (WGS) entry which is preliminary data.</text>
</comment>
<dbReference type="PANTHER" id="PTHR11926:SF1494">
    <property type="entry name" value="FLAVONOL 3-O-GLUCOSYLTRANSFERASE UGT76E12-RELATED"/>
    <property type="match status" value="1"/>
</dbReference>
<dbReference type="AlphaFoldDB" id="A0A9D4ZIA2"/>
<gene>
    <name evidence="3" type="ORF">GOP47_0011959</name>
</gene>
<name>A0A9D4ZIA2_ADICA</name>
<keyword evidence="4" id="KW-1185">Reference proteome</keyword>
<proteinExistence type="inferred from homology"/>
<dbReference type="SUPFAM" id="SSF53756">
    <property type="entry name" value="UDP-Glycosyltransferase/glycogen phosphorylase"/>
    <property type="match status" value="1"/>
</dbReference>
<evidence type="ECO:0000256" key="1">
    <source>
        <dbReference type="ARBA" id="ARBA00009995"/>
    </source>
</evidence>
<dbReference type="GO" id="GO:0080043">
    <property type="term" value="F:quercetin 3-O-glucosyltransferase activity"/>
    <property type="evidence" value="ECO:0007669"/>
    <property type="project" value="TreeGrafter"/>
</dbReference>
<dbReference type="OrthoDB" id="5835829at2759"/>
<evidence type="ECO:0000313" key="4">
    <source>
        <dbReference type="Proteomes" id="UP000886520"/>
    </source>
</evidence>
<dbReference type="GO" id="GO:0080044">
    <property type="term" value="F:quercetin 7-O-glucosyltransferase activity"/>
    <property type="evidence" value="ECO:0007669"/>
    <property type="project" value="TreeGrafter"/>
</dbReference>
<evidence type="ECO:0000256" key="2">
    <source>
        <dbReference type="ARBA" id="ARBA00022676"/>
    </source>
</evidence>
<dbReference type="Gene3D" id="3.40.50.2000">
    <property type="entry name" value="Glycogen Phosphorylase B"/>
    <property type="match status" value="2"/>
</dbReference>
<accession>A0A9D4ZIA2</accession>
<reference evidence="3" key="1">
    <citation type="submission" date="2021-01" db="EMBL/GenBank/DDBJ databases">
        <title>Adiantum capillus-veneris genome.</title>
        <authorList>
            <person name="Fang Y."/>
            <person name="Liao Q."/>
        </authorList>
    </citation>
    <scope>NUCLEOTIDE SEQUENCE</scope>
    <source>
        <strain evidence="3">H3</strain>
        <tissue evidence="3">Leaf</tissue>
    </source>
</reference>
<sequence>MINMEASFADLLRRLHDQVSALVYDAFMTWAPAIAYSLSIPCVCFLTSNADVGALFYHVPSLIRAGVSPFRKDGDNDTPLSQHSVKGIAGAQELLPEEFPMSFTFNATHFRFRFASNIAEKLHDASAIIINTFEELESDAIAALKVHKPVFAVGPLVLLSSCGRPSRLDVNYWPVEDDHCLQWLDSHPPSSVIYVSFGSVAFLSLLHFQELALGLEASEQPFLWVVCPDSVVDARLKVLFQMASERGQKTGA</sequence>
<organism evidence="3 4">
    <name type="scientific">Adiantum capillus-veneris</name>
    <name type="common">Maidenhair fern</name>
    <dbReference type="NCBI Taxonomy" id="13818"/>
    <lineage>
        <taxon>Eukaryota</taxon>
        <taxon>Viridiplantae</taxon>
        <taxon>Streptophyta</taxon>
        <taxon>Embryophyta</taxon>
        <taxon>Tracheophyta</taxon>
        <taxon>Polypodiopsida</taxon>
        <taxon>Polypodiidae</taxon>
        <taxon>Polypodiales</taxon>
        <taxon>Pteridineae</taxon>
        <taxon>Pteridaceae</taxon>
        <taxon>Vittarioideae</taxon>
        <taxon>Adiantum</taxon>
    </lineage>
</organism>
<keyword evidence="2" id="KW-0808">Transferase</keyword>
<evidence type="ECO:0000313" key="3">
    <source>
        <dbReference type="EMBL" id="KAI5073946.1"/>
    </source>
</evidence>
<comment type="similarity">
    <text evidence="1">Belongs to the UDP-glycosyltransferase family.</text>
</comment>
<dbReference type="PANTHER" id="PTHR11926">
    <property type="entry name" value="GLUCOSYL/GLUCURONOSYL TRANSFERASES"/>
    <property type="match status" value="1"/>
</dbReference>
<dbReference type="EMBL" id="JABFUD020000011">
    <property type="protein sequence ID" value="KAI5073946.1"/>
    <property type="molecule type" value="Genomic_DNA"/>
</dbReference>
<dbReference type="Proteomes" id="UP000886520">
    <property type="component" value="Chromosome 11"/>
</dbReference>